<dbReference type="Pfam" id="PF20717">
    <property type="entry name" value="DUF6829"/>
    <property type="match status" value="1"/>
</dbReference>
<evidence type="ECO:0000313" key="2">
    <source>
        <dbReference type="Proteomes" id="UP001610335"/>
    </source>
</evidence>
<proteinExistence type="predicted"/>
<organism evidence="1 2">
    <name type="scientific">Aspergillus cavernicola</name>
    <dbReference type="NCBI Taxonomy" id="176166"/>
    <lineage>
        <taxon>Eukaryota</taxon>
        <taxon>Fungi</taxon>
        <taxon>Dikarya</taxon>
        <taxon>Ascomycota</taxon>
        <taxon>Pezizomycotina</taxon>
        <taxon>Eurotiomycetes</taxon>
        <taxon>Eurotiomycetidae</taxon>
        <taxon>Eurotiales</taxon>
        <taxon>Aspergillaceae</taxon>
        <taxon>Aspergillus</taxon>
        <taxon>Aspergillus subgen. Nidulantes</taxon>
    </lineage>
</organism>
<sequence>MSFIDCTSGHMTPSESLSQYNPSHPLFQFTVSGIPEFSKHRPQTHSLRTTCADPDSLFATAPETLIHLLYKEFRDDINRLRRAYSLRAANNDSPEEPPGTPSPSFILFQEPHDEVNRTFTSILALRWIHLNHYEAFVASQPRETRLARESFNWLRAFYNSAILTTGDSSPAEALYALIVSIITNDLGKDPHLATEYHSLTGTDISALNHDAILHRACAVPGLIPSSLGSLLEPYKSDLLAGIALGATFNFGQLAQAENSPVSLTALRADELQGSNNALRALQLRFLEQMVDLAGAAGHIDWSCARKLTQPLFESYRDVYEACEGVIRGSLGVCGAYDLVLVRRAERLHAQGLRLLAVEREKEDRGLARLLCMGNVTTVERARLFLGVWGGLDSGVRAGLVDALNVAGCRGAPAVQMTYMPALLSRIRDERALGCALSFLCRGMVVEDGVDTDAVLIERSVLGVLKRYVESGKFDEDPTLLQRVDVPEGVVAQRA</sequence>
<gene>
    <name evidence="1" type="ORF">BDW59DRAFT_182141</name>
</gene>
<comment type="caution">
    <text evidence="1">The sequence shown here is derived from an EMBL/GenBank/DDBJ whole genome shotgun (WGS) entry which is preliminary data.</text>
</comment>
<dbReference type="EMBL" id="JBFXLS010000009">
    <property type="protein sequence ID" value="KAL2831496.1"/>
    <property type="molecule type" value="Genomic_DNA"/>
</dbReference>
<dbReference type="InterPro" id="IPR049232">
    <property type="entry name" value="DUF6829"/>
</dbReference>
<evidence type="ECO:0000313" key="1">
    <source>
        <dbReference type="EMBL" id="KAL2831496.1"/>
    </source>
</evidence>
<name>A0ABR4IUP4_9EURO</name>
<protein>
    <submittedName>
        <fullName evidence="1">Uncharacterized protein</fullName>
    </submittedName>
</protein>
<accession>A0ABR4IUP4</accession>
<keyword evidence="2" id="KW-1185">Reference proteome</keyword>
<reference evidence="1 2" key="1">
    <citation type="submission" date="2024-07" db="EMBL/GenBank/DDBJ databases">
        <title>Section-level genome sequencing and comparative genomics of Aspergillus sections Usti and Cavernicolus.</title>
        <authorList>
            <consortium name="Lawrence Berkeley National Laboratory"/>
            <person name="Nybo J.L."/>
            <person name="Vesth T.C."/>
            <person name="Theobald S."/>
            <person name="Frisvad J.C."/>
            <person name="Larsen T.O."/>
            <person name="Kjaerboelling I."/>
            <person name="Rothschild-Mancinelli K."/>
            <person name="Lyhne E.K."/>
            <person name="Kogle M.E."/>
            <person name="Barry K."/>
            <person name="Clum A."/>
            <person name="Na H."/>
            <person name="Ledsgaard L."/>
            <person name="Lin J."/>
            <person name="Lipzen A."/>
            <person name="Kuo A."/>
            <person name="Riley R."/>
            <person name="Mondo S."/>
            <person name="LaButti K."/>
            <person name="Haridas S."/>
            <person name="Pangalinan J."/>
            <person name="Salamov A.A."/>
            <person name="Simmons B.A."/>
            <person name="Magnuson J.K."/>
            <person name="Chen J."/>
            <person name="Drula E."/>
            <person name="Henrissat B."/>
            <person name="Wiebenga A."/>
            <person name="Lubbers R.J."/>
            <person name="Gomes A.C."/>
            <person name="Makela M.R."/>
            <person name="Stajich J."/>
            <person name="Grigoriev I.V."/>
            <person name="Mortensen U.H."/>
            <person name="De vries R.P."/>
            <person name="Baker S.E."/>
            <person name="Andersen M.R."/>
        </authorList>
    </citation>
    <scope>NUCLEOTIDE SEQUENCE [LARGE SCALE GENOMIC DNA]</scope>
    <source>
        <strain evidence="1 2">CBS 600.67</strain>
    </source>
</reference>
<dbReference type="Proteomes" id="UP001610335">
    <property type="component" value="Unassembled WGS sequence"/>
</dbReference>